<feature type="compositionally biased region" description="Polar residues" evidence="1">
    <location>
        <begin position="440"/>
        <end position="474"/>
    </location>
</feature>
<feature type="compositionally biased region" description="Polar residues" evidence="1">
    <location>
        <begin position="570"/>
        <end position="579"/>
    </location>
</feature>
<comment type="caution">
    <text evidence="2">The sequence shown here is derived from an EMBL/GenBank/DDBJ whole genome shotgun (WGS) entry which is preliminary data.</text>
</comment>
<gene>
    <name evidence="2" type="ORF">AAP_05467</name>
</gene>
<dbReference type="Proteomes" id="UP000242877">
    <property type="component" value="Unassembled WGS sequence"/>
</dbReference>
<feature type="compositionally biased region" description="Polar residues" evidence="1">
    <location>
        <begin position="713"/>
        <end position="726"/>
    </location>
</feature>
<dbReference type="EMBL" id="AZGZ01000031">
    <property type="protein sequence ID" value="KZZ87763.1"/>
    <property type="molecule type" value="Genomic_DNA"/>
</dbReference>
<feature type="compositionally biased region" description="Polar residues" evidence="1">
    <location>
        <begin position="752"/>
        <end position="783"/>
    </location>
</feature>
<feature type="compositionally biased region" description="Polar residues" evidence="1">
    <location>
        <begin position="542"/>
        <end position="560"/>
    </location>
</feature>
<sequence length="1041" mass="115968">MSGVSSTATGATPTSTSTQKQSMLPAQGILRSDIRIPSPHLHWNPSLNNITPVVDQFDEIHHRETAIYQHPGFHETDMHPPDPVSSTLLTIAEDPQSPSANMEPTHRRCCSNCTHSRMLQIEPSTSELLRCSHRLGSTSSDSSVQEDFYSEDQIQERLHRQQHQRKLTNDILEHPLIRSTSVHKVSQDTNAARMALEYDPRHRSQQAVICDADSPTSIYSPDFMPPGAFGVGGETPELDRMNGFDYPPNNGANARKRDHMEQHVRFDVNQSDVEGISNGEENDAASVLSEYLEPQKFDPTASMEIPIKLDYGSKKQMAEPSANHQENTFEQQEKPSLGQRRGLLPSALPETFQKLAPVQDGTSHDDDSDCGPPTPPKDAPPRNIEQTPSPPDSVQTRPRSNSSRAAGKSQRKNSEYSVFPPRYQYPTPEQTKPVRDLPESVQQLRNGQNPVHTRNQSSGCHQIGNNDSVHNRVNSNYSNIISPRQVLDANGNPTQHTFHRSSADENTKPKPPFESPRPPPQPPSRVNARHGTPRTPSHSHTRSNSSGIQHDPQTPAQSHTPWRPHFNFSVFDNSMSPATPGNDLRVQIQQMQKQLKMQQMQLEKIQAAGVDLPLVSPKSATDEQNGQSLRQYKSHADLRDARSQGQGRGSEESDPSDLPQTEPRRGSRSGSVSRLRSLSPSKIRSRRKPSPPKIQHLGPAPLNIVHEKDSHETQLSIDSNLANNGRFSPVKTGRNDEPKSASEVSPSHVVNEYQTPETPGWTASNATNSQKNAAFRSVSTPSNRKGCLDDVAEDKVTNTTRRDSEKEANQAKTPKGSALKGWGSKIMKSMQDLTDRKASVNVPINPFQSRLSPYGPHRAPVSLDPPTQARLYADLDLLICIAANQFIIQQHKARRISVDAFSKLLNTWMTKSRPVVPQFMFDQLTQRDLIAAHARSFRFHGESARSSSALNNNLNTWKTLAEEMGFRTYFLPDSVVRRHLNDTIRVLEMLGATPQTFGSFQEIQNGALWIMKKAQEREKRLDDAPAGLSSDFIAIDDDSDR</sequence>
<dbReference type="VEuPathDB" id="FungiDB:AAP_05467"/>
<reference evidence="2 3" key="1">
    <citation type="journal article" date="2016" name="Genome Biol. Evol.">
        <title>Divergent and convergent evolution of fungal pathogenicity.</title>
        <authorList>
            <person name="Shang Y."/>
            <person name="Xiao G."/>
            <person name="Zheng P."/>
            <person name="Cen K."/>
            <person name="Zhan S."/>
            <person name="Wang C."/>
        </authorList>
    </citation>
    <scope>NUCLEOTIDE SEQUENCE [LARGE SCALE GENOMIC DNA]</scope>
    <source>
        <strain evidence="2 3">ARSEF 7405</strain>
    </source>
</reference>
<evidence type="ECO:0000256" key="1">
    <source>
        <dbReference type="SAM" id="MobiDB-lite"/>
    </source>
</evidence>
<protein>
    <submittedName>
        <fullName evidence="2">Uncharacterized protein</fullName>
    </submittedName>
</protein>
<feature type="compositionally biased region" description="Low complexity" evidence="1">
    <location>
        <begin position="668"/>
        <end position="682"/>
    </location>
</feature>
<name>A0A162I2G9_9EURO</name>
<feature type="compositionally biased region" description="Pro residues" evidence="1">
    <location>
        <begin position="509"/>
        <end position="523"/>
    </location>
</feature>
<accession>A0A162I2G9</accession>
<feature type="compositionally biased region" description="Low complexity" evidence="1">
    <location>
        <begin position="1"/>
        <end position="18"/>
    </location>
</feature>
<feature type="compositionally biased region" description="Polar residues" evidence="1">
    <location>
        <begin position="618"/>
        <end position="631"/>
    </location>
</feature>
<organism evidence="2 3">
    <name type="scientific">Ascosphaera apis ARSEF 7405</name>
    <dbReference type="NCBI Taxonomy" id="392613"/>
    <lineage>
        <taxon>Eukaryota</taxon>
        <taxon>Fungi</taxon>
        <taxon>Dikarya</taxon>
        <taxon>Ascomycota</taxon>
        <taxon>Pezizomycotina</taxon>
        <taxon>Eurotiomycetes</taxon>
        <taxon>Eurotiomycetidae</taxon>
        <taxon>Onygenales</taxon>
        <taxon>Ascosphaeraceae</taxon>
        <taxon>Ascosphaera</taxon>
    </lineage>
</organism>
<evidence type="ECO:0000313" key="2">
    <source>
        <dbReference type="EMBL" id="KZZ87763.1"/>
    </source>
</evidence>
<feature type="region of interest" description="Disordered" evidence="1">
    <location>
        <begin position="358"/>
        <end position="474"/>
    </location>
</feature>
<keyword evidence="3" id="KW-1185">Reference proteome</keyword>
<dbReference type="AlphaFoldDB" id="A0A162I2G9"/>
<feature type="region of interest" description="Disordered" evidence="1">
    <location>
        <begin position="486"/>
        <end position="582"/>
    </location>
</feature>
<proteinExistence type="predicted"/>
<feature type="compositionally biased region" description="Basic and acidic residues" evidence="1">
    <location>
        <begin position="793"/>
        <end position="809"/>
    </location>
</feature>
<evidence type="ECO:0000313" key="3">
    <source>
        <dbReference type="Proteomes" id="UP000242877"/>
    </source>
</evidence>
<feature type="compositionally biased region" description="Polar residues" evidence="1">
    <location>
        <begin position="384"/>
        <end position="404"/>
    </location>
</feature>
<feature type="region of interest" description="Disordered" evidence="1">
    <location>
        <begin position="1"/>
        <end position="24"/>
    </location>
</feature>
<feature type="region of interest" description="Disordered" evidence="1">
    <location>
        <begin position="315"/>
        <end position="342"/>
    </location>
</feature>
<dbReference type="OrthoDB" id="5229017at2759"/>
<feature type="region of interest" description="Disordered" evidence="1">
    <location>
        <begin position="616"/>
        <end position="824"/>
    </location>
</feature>
<feature type="compositionally biased region" description="Basic residues" evidence="1">
    <location>
        <begin position="527"/>
        <end position="541"/>
    </location>
</feature>